<gene>
    <name evidence="1" type="ORF">A7312_08870</name>
</gene>
<evidence type="ECO:0000313" key="2">
    <source>
        <dbReference type="Proteomes" id="UP000094974"/>
    </source>
</evidence>
<evidence type="ECO:0000313" key="1">
    <source>
        <dbReference type="EMBL" id="ODA08131.1"/>
    </source>
</evidence>
<proteinExistence type="predicted"/>
<name>A0ABX2ZA29_PAEPO</name>
<dbReference type="Proteomes" id="UP000094974">
    <property type="component" value="Unassembled WGS sequence"/>
</dbReference>
<comment type="caution">
    <text evidence="1">The sequence shown here is derived from an EMBL/GenBank/DDBJ whole genome shotgun (WGS) entry which is preliminary data.</text>
</comment>
<dbReference type="EMBL" id="LYND01000140">
    <property type="protein sequence ID" value="ODA08131.1"/>
    <property type="molecule type" value="Genomic_DNA"/>
</dbReference>
<protein>
    <recommendedName>
        <fullName evidence="3">HK97 gp10 family phage protein</fullName>
    </recommendedName>
</protein>
<evidence type="ECO:0008006" key="3">
    <source>
        <dbReference type="Google" id="ProtNLM"/>
    </source>
</evidence>
<accession>A0ABX2ZA29</accession>
<keyword evidence="2" id="KW-1185">Reference proteome</keyword>
<organism evidence="1 2">
    <name type="scientific">Paenibacillus polymyxa</name>
    <name type="common">Bacillus polymyxa</name>
    <dbReference type="NCBI Taxonomy" id="1406"/>
    <lineage>
        <taxon>Bacteria</taxon>
        <taxon>Bacillati</taxon>
        <taxon>Bacillota</taxon>
        <taxon>Bacilli</taxon>
        <taxon>Bacillales</taxon>
        <taxon>Paenibacillaceae</taxon>
        <taxon>Paenibacillus</taxon>
    </lineage>
</organism>
<sequence length="147" mass="16653">MVIKVDFTNLTDLMNHLNEQVVESLEADVGKTVRETMKEKIKEEVYAVYPHPSVYQRQKEHGGLIDDENIEVKMIGKDTVSIESVRMDDGRNVSEIVEAGEGYQYSFPYAGVARPFTEATREELENNGAVEAALYKGLRKRGLDIQK</sequence>
<reference evidence="2" key="1">
    <citation type="submission" date="2016-05" db="EMBL/GenBank/DDBJ databases">
        <title>Whole genome shotgun sequencing of cultured foodborne pathogen.</title>
        <authorList>
            <person name="Zheng J."/>
            <person name="Timme R."/>
            <person name="Allard M."/>
            <person name="Strain E."/>
            <person name="Luo Y."/>
            <person name="Brown E."/>
        </authorList>
    </citation>
    <scope>NUCLEOTIDE SEQUENCE [LARGE SCALE GENOMIC DNA]</scope>
    <source>
        <strain evidence="2">CFSAN034343</strain>
    </source>
</reference>